<evidence type="ECO:0000313" key="1">
    <source>
        <dbReference type="EMBL" id="GLQ74593.1"/>
    </source>
</evidence>
<organism evidence="1 2">
    <name type="scientific">Vibrio penaeicida</name>
    <dbReference type="NCBI Taxonomy" id="104609"/>
    <lineage>
        <taxon>Bacteria</taxon>
        <taxon>Pseudomonadati</taxon>
        <taxon>Pseudomonadota</taxon>
        <taxon>Gammaproteobacteria</taxon>
        <taxon>Vibrionales</taxon>
        <taxon>Vibrionaceae</taxon>
        <taxon>Vibrio</taxon>
    </lineage>
</organism>
<keyword evidence="2" id="KW-1185">Reference proteome</keyword>
<dbReference type="EMBL" id="BSNX01000056">
    <property type="protein sequence ID" value="GLQ74593.1"/>
    <property type="molecule type" value="Genomic_DNA"/>
</dbReference>
<dbReference type="Pfam" id="PF08942">
    <property type="entry name" value="DUF1919"/>
    <property type="match status" value="1"/>
</dbReference>
<dbReference type="Proteomes" id="UP001156690">
    <property type="component" value="Unassembled WGS sequence"/>
</dbReference>
<proteinExistence type="predicted"/>
<evidence type="ECO:0008006" key="3">
    <source>
        <dbReference type="Google" id="ProtNLM"/>
    </source>
</evidence>
<protein>
    <recommendedName>
        <fullName evidence="3">DUF1919 domain-containing protein</fullName>
    </recommendedName>
</protein>
<dbReference type="InterPro" id="IPR015037">
    <property type="entry name" value="DUF1919"/>
</dbReference>
<sequence>MFMRIVKRIRNEILHRLRIKELNLSRVEDKNFTIISQNCIGGAIYKDLSLPFNTPTIGLFIFGEDFFKLCSNLKFYLSQDIEEIHISKWNGRNDYPIGLIAGDIEIHFLHYDSFELARKKWLDRSKRVNFENVNIIMADRDFSTYDNMKNLDALEYNTMIFSAKNHQYIDSLVFCEEYSNQGNIGVIALYAEYLKFVDVIAWLNKEIHWKK</sequence>
<comment type="caution">
    <text evidence="1">The sequence shown here is derived from an EMBL/GenBank/DDBJ whole genome shotgun (WGS) entry which is preliminary data.</text>
</comment>
<evidence type="ECO:0000313" key="2">
    <source>
        <dbReference type="Proteomes" id="UP001156690"/>
    </source>
</evidence>
<dbReference type="RefSeq" id="WP_224055277.1">
    <property type="nucleotide sequence ID" value="NZ_AP025144.1"/>
</dbReference>
<accession>A0AAV5NVM5</accession>
<name>A0AAV5NVM5_9VIBR</name>
<reference evidence="2" key="1">
    <citation type="journal article" date="2019" name="Int. J. Syst. Evol. Microbiol.">
        <title>The Global Catalogue of Microorganisms (GCM) 10K type strain sequencing project: providing services to taxonomists for standard genome sequencing and annotation.</title>
        <authorList>
            <consortium name="The Broad Institute Genomics Platform"/>
            <consortium name="The Broad Institute Genome Sequencing Center for Infectious Disease"/>
            <person name="Wu L."/>
            <person name="Ma J."/>
        </authorList>
    </citation>
    <scope>NUCLEOTIDE SEQUENCE [LARGE SCALE GENOMIC DNA]</scope>
    <source>
        <strain evidence="2">NBRC 15640</strain>
    </source>
</reference>
<dbReference type="AlphaFoldDB" id="A0AAV5NVM5"/>
<gene>
    <name evidence="1" type="ORF">GCM10007932_39540</name>
</gene>
<dbReference type="SUPFAM" id="SSF142795">
    <property type="entry name" value="CAC2185-like"/>
    <property type="match status" value="1"/>
</dbReference>
<dbReference type="InterPro" id="IPR037226">
    <property type="entry name" value="CAC2185-like_sf"/>
</dbReference>